<evidence type="ECO:0000313" key="13">
    <source>
        <dbReference type="EMBL" id="OAP59836.1"/>
    </source>
</evidence>
<dbReference type="STRING" id="1367422.A0A178ZKA0"/>
<feature type="active site" description="Nucleophile" evidence="9">
    <location>
        <position position="219"/>
    </location>
</feature>
<evidence type="ECO:0000256" key="2">
    <source>
        <dbReference type="ARBA" id="ARBA00010205"/>
    </source>
</evidence>
<dbReference type="Proteomes" id="UP000078343">
    <property type="component" value="Unassembled WGS sequence"/>
</dbReference>
<feature type="compositionally biased region" description="Low complexity" evidence="12">
    <location>
        <begin position="46"/>
        <end position="61"/>
    </location>
</feature>
<reference evidence="13 14" key="1">
    <citation type="submission" date="2016-04" db="EMBL/GenBank/DDBJ databases">
        <title>Draft genome of Fonsecaea erecta CBS 125763.</title>
        <authorList>
            <person name="Weiss V.A."/>
            <person name="Vicente V.A."/>
            <person name="Raittz R.T."/>
            <person name="Moreno L.F."/>
            <person name="De Souza E.M."/>
            <person name="Pedrosa F.O."/>
            <person name="Steffens M.B."/>
            <person name="Faoro H."/>
            <person name="Tadra-Sfeir M.Z."/>
            <person name="Najafzadeh M.J."/>
            <person name="Felipe M.S."/>
            <person name="Teixeira M."/>
            <person name="Sun J."/>
            <person name="Xi L."/>
            <person name="Gomes R."/>
            <person name="De Azevedo C.M."/>
            <person name="Salgado C.G."/>
            <person name="Da Silva M.B."/>
            <person name="Nascimento M.F."/>
            <person name="Queiroz-Telles F."/>
            <person name="Attili D.S."/>
            <person name="Gorbushina A."/>
        </authorList>
    </citation>
    <scope>NUCLEOTIDE SEQUENCE [LARGE SCALE GENOMIC DNA]</scope>
    <source>
        <strain evidence="13 14">CBS 125763</strain>
    </source>
</reference>
<dbReference type="RefSeq" id="XP_018693203.1">
    <property type="nucleotide sequence ID" value="XM_018836350.1"/>
</dbReference>
<evidence type="ECO:0000256" key="11">
    <source>
        <dbReference type="PIRSR" id="PIRSR610347-3"/>
    </source>
</evidence>
<feature type="site" description="Interaction with DNA" evidence="11">
    <location>
        <position position="509"/>
    </location>
</feature>
<evidence type="ECO:0000256" key="6">
    <source>
        <dbReference type="ARBA" id="ARBA00022839"/>
    </source>
</evidence>
<evidence type="ECO:0000256" key="3">
    <source>
        <dbReference type="ARBA" id="ARBA00022722"/>
    </source>
</evidence>
<dbReference type="GO" id="GO:0006281">
    <property type="term" value="P:DNA repair"/>
    <property type="evidence" value="ECO:0007669"/>
    <property type="project" value="UniProtKB-KW"/>
</dbReference>
<dbReference type="Gene3D" id="3.30.870.10">
    <property type="entry name" value="Endonuclease Chain A"/>
    <property type="match status" value="2"/>
</dbReference>
<evidence type="ECO:0000313" key="14">
    <source>
        <dbReference type="Proteomes" id="UP000078343"/>
    </source>
</evidence>
<dbReference type="PANTHER" id="PTHR12415">
    <property type="entry name" value="TYROSYL-DNA PHOSPHODIESTERASE 1"/>
    <property type="match status" value="1"/>
</dbReference>
<dbReference type="SUPFAM" id="SSF56024">
    <property type="entry name" value="Phospholipase D/nuclease"/>
    <property type="match status" value="2"/>
</dbReference>
<evidence type="ECO:0000256" key="7">
    <source>
        <dbReference type="ARBA" id="ARBA00023204"/>
    </source>
</evidence>
<feature type="compositionally biased region" description="Basic and acidic residues" evidence="12">
    <location>
        <begin position="9"/>
        <end position="18"/>
    </location>
</feature>
<dbReference type="GO" id="GO:0003690">
    <property type="term" value="F:double-stranded DNA binding"/>
    <property type="evidence" value="ECO:0007669"/>
    <property type="project" value="TreeGrafter"/>
</dbReference>
<comment type="subcellular location">
    <subcellularLocation>
        <location evidence="1">Nucleus</location>
    </subcellularLocation>
</comment>
<dbReference type="PANTHER" id="PTHR12415:SF0">
    <property type="entry name" value="TYROSYL-DNA PHOSPHODIESTERASE 1"/>
    <property type="match status" value="1"/>
</dbReference>
<feature type="active site" description="Proton donor/acceptor" evidence="9">
    <location>
        <position position="478"/>
    </location>
</feature>
<dbReference type="Pfam" id="PF06087">
    <property type="entry name" value="Tyr-DNA_phospho"/>
    <property type="match status" value="1"/>
</dbReference>
<dbReference type="EMBL" id="LVYI01000004">
    <property type="protein sequence ID" value="OAP59836.1"/>
    <property type="molecule type" value="Genomic_DNA"/>
</dbReference>
<dbReference type="FunFam" id="3.30.870.10:FF:000038">
    <property type="entry name" value="Probable tyrosyl-DNA phosphodiesterase"/>
    <property type="match status" value="1"/>
</dbReference>
<keyword evidence="4" id="KW-0227">DNA damage</keyword>
<accession>A0A178ZKA0</accession>
<dbReference type="GO" id="GO:0017005">
    <property type="term" value="F:3'-tyrosyl-DNA phosphodiesterase activity"/>
    <property type="evidence" value="ECO:0007669"/>
    <property type="project" value="TreeGrafter"/>
</dbReference>
<feature type="region of interest" description="Disordered" evidence="12">
    <location>
        <begin position="1"/>
        <end position="111"/>
    </location>
</feature>
<organism evidence="13 14">
    <name type="scientific">Fonsecaea erecta</name>
    <dbReference type="NCBI Taxonomy" id="1367422"/>
    <lineage>
        <taxon>Eukaryota</taxon>
        <taxon>Fungi</taxon>
        <taxon>Dikarya</taxon>
        <taxon>Ascomycota</taxon>
        <taxon>Pezizomycotina</taxon>
        <taxon>Eurotiomycetes</taxon>
        <taxon>Chaetothyriomycetidae</taxon>
        <taxon>Chaetothyriales</taxon>
        <taxon>Herpotrichiellaceae</taxon>
        <taxon>Fonsecaea</taxon>
    </lineage>
</organism>
<feature type="binding site" evidence="10">
    <location>
        <position position="480"/>
    </location>
    <ligand>
        <name>substrate</name>
    </ligand>
</feature>
<dbReference type="GeneID" id="30009006"/>
<keyword evidence="8" id="KW-0539">Nucleus</keyword>
<evidence type="ECO:0000256" key="1">
    <source>
        <dbReference type="ARBA" id="ARBA00004123"/>
    </source>
</evidence>
<proteinExistence type="inferred from homology"/>
<keyword evidence="3" id="KW-0540">Nuclease</keyword>
<gene>
    <name evidence="13" type="ORF">AYL99_04838</name>
</gene>
<keyword evidence="6" id="KW-0269">Exonuclease</keyword>
<dbReference type="CDD" id="cd09123">
    <property type="entry name" value="PLDc_Tdp1_2"/>
    <property type="match status" value="1"/>
</dbReference>
<comment type="caution">
    <text evidence="13">The sequence shown here is derived from an EMBL/GenBank/DDBJ whole genome shotgun (WGS) entry which is preliminary data.</text>
</comment>
<dbReference type="InterPro" id="IPR010347">
    <property type="entry name" value="Tdp1"/>
</dbReference>
<dbReference type="GO" id="GO:0005634">
    <property type="term" value="C:nucleus"/>
    <property type="evidence" value="ECO:0007669"/>
    <property type="project" value="UniProtKB-SubCell"/>
</dbReference>
<evidence type="ECO:0000256" key="8">
    <source>
        <dbReference type="ARBA" id="ARBA00023242"/>
    </source>
</evidence>
<evidence type="ECO:0000256" key="12">
    <source>
        <dbReference type="SAM" id="MobiDB-lite"/>
    </source>
</evidence>
<dbReference type="AlphaFoldDB" id="A0A178ZKA0"/>
<evidence type="ECO:0008006" key="15">
    <source>
        <dbReference type="Google" id="ProtNLM"/>
    </source>
</evidence>
<feature type="compositionally biased region" description="Low complexity" evidence="12">
    <location>
        <begin position="19"/>
        <end position="36"/>
    </location>
</feature>
<keyword evidence="5" id="KW-0378">Hydrolase</keyword>
<dbReference type="GO" id="GO:0003697">
    <property type="term" value="F:single-stranded DNA binding"/>
    <property type="evidence" value="ECO:0007669"/>
    <property type="project" value="TreeGrafter"/>
</dbReference>
<dbReference type="CDD" id="cd09194">
    <property type="entry name" value="PLDc_yTdp1_1"/>
    <property type="match status" value="1"/>
</dbReference>
<protein>
    <recommendedName>
        <fullName evidence="15">PLD phosphodiesterase domain-containing protein</fullName>
    </recommendedName>
</protein>
<dbReference type="OrthoDB" id="47785at2759"/>
<evidence type="ECO:0000256" key="5">
    <source>
        <dbReference type="ARBA" id="ARBA00022801"/>
    </source>
</evidence>
<evidence type="ECO:0000256" key="10">
    <source>
        <dbReference type="PIRSR" id="PIRSR610347-2"/>
    </source>
</evidence>
<sequence length="647" mass="71876">MASRPSKRVKLDSSRNDSRSVSQRSSPDSNAADPASIRAKRSAFLSSISRSISPPGISRSGTTTPGPRAETNEAPGGEVTPRPLPSRKHSPKPVHRDSEVRSTNSESKPVSAMKVLPSPFRLTTIRDLPPSKNVDTVSLHDILGNPLIKEAWIFNYCFDVDWLMTHFDPDIRPSVKVKIIHGSWKNDSPNKIAIDDACRRWTNVEAVTAYLPDRFGTHHSKMFVLFTHDDLAHVVIHTANMLEKDWANMTQAAWLSPMLPLLEGKQVTGPGKVGTGTRFKHDLVAYLRAYGSKTKALVEQLAQFDFRSVRGALIASVPSRMKESSATQHNEAAWDLKLWGYPSLLRALRSILLQQQQTNPSDKKPGTESPHIVCQVSSIATLPTSWLNLFFPVFYSALQSTPSTTAREWEPKHISIIFPTPQNVATSLDGYASGGSIHTKAQSAAQLKQIAGLRSSLCQWTKGTTTETRAGRDEAAPHIKTYVCFTSQPTTTNPRPEVKWALLTSANLSQQAWGSLRPKDKEIVVQSYEIGVLVWPELFAENFDAEEVSEQADECDAERECVEDDVDNGSHHAGKIKMIPVFGKDTPQASYPLQSAAQPFGPETLVGLRIPYDLPLTPYEKADMPWSPQGVYEQRDRWGRRWPRDFA</sequence>
<name>A0A178ZKA0_9EURO</name>
<keyword evidence="14" id="KW-1185">Reference proteome</keyword>
<evidence type="ECO:0000256" key="4">
    <source>
        <dbReference type="ARBA" id="ARBA00022763"/>
    </source>
</evidence>
<keyword evidence="7" id="KW-0234">DNA repair</keyword>
<comment type="similarity">
    <text evidence="2">Belongs to the tyrosyl-DNA phosphodiesterase family.</text>
</comment>
<feature type="binding site" evidence="10">
    <location>
        <position position="221"/>
    </location>
    <ligand>
        <name>substrate</name>
    </ligand>
</feature>
<dbReference type="GO" id="GO:0004527">
    <property type="term" value="F:exonuclease activity"/>
    <property type="evidence" value="ECO:0007669"/>
    <property type="project" value="UniProtKB-KW"/>
</dbReference>
<evidence type="ECO:0000256" key="9">
    <source>
        <dbReference type="PIRSR" id="PIRSR610347-1"/>
    </source>
</evidence>